<gene>
    <name evidence="2" type="ORF">HMPREF1535_04426</name>
</gene>
<evidence type="ECO:0000259" key="1">
    <source>
        <dbReference type="Pfam" id="PF01909"/>
    </source>
</evidence>
<dbReference type="Proteomes" id="UP000033047">
    <property type="component" value="Unassembled WGS sequence"/>
</dbReference>
<dbReference type="GO" id="GO:0016779">
    <property type="term" value="F:nucleotidyltransferase activity"/>
    <property type="evidence" value="ECO:0007669"/>
    <property type="project" value="InterPro"/>
</dbReference>
<comment type="caution">
    <text evidence="2">The sequence shown here is derived from an EMBL/GenBank/DDBJ whole genome shotgun (WGS) entry which is preliminary data.</text>
</comment>
<dbReference type="PATRIC" id="fig|927665.4.peg.4544"/>
<reference evidence="2 3" key="1">
    <citation type="submission" date="2013-04" db="EMBL/GenBank/DDBJ databases">
        <title>The Genome Sequence of Parabacteroides goldsteinii DSM 19448.</title>
        <authorList>
            <consortium name="The Broad Institute Genomics Platform"/>
            <person name="Earl A."/>
            <person name="Ward D."/>
            <person name="Feldgarden M."/>
            <person name="Gevers D."/>
            <person name="Martens E."/>
            <person name="Sakamoto M."/>
            <person name="Benno Y."/>
            <person name="Song Y."/>
            <person name="Liu C."/>
            <person name="Lee J."/>
            <person name="Bolanos M."/>
            <person name="Vaisanen M.L."/>
            <person name="Finegold S.M."/>
            <person name="Walker B."/>
            <person name="Young S."/>
            <person name="Zeng Q."/>
            <person name="Gargeya S."/>
            <person name="Fitzgerald M."/>
            <person name="Haas B."/>
            <person name="Abouelleil A."/>
            <person name="Allen A.W."/>
            <person name="Alvarado L."/>
            <person name="Arachchi H.M."/>
            <person name="Berlin A.M."/>
            <person name="Chapman S.B."/>
            <person name="Gainer-Dewar J."/>
            <person name="Goldberg J."/>
            <person name="Griggs A."/>
            <person name="Gujja S."/>
            <person name="Hansen M."/>
            <person name="Howarth C."/>
            <person name="Imamovic A."/>
            <person name="Ireland A."/>
            <person name="Larimer J."/>
            <person name="McCowan C."/>
            <person name="Murphy C."/>
            <person name="Pearson M."/>
            <person name="Poon T.W."/>
            <person name="Priest M."/>
            <person name="Roberts A."/>
            <person name="Saif S."/>
            <person name="Shea T."/>
            <person name="Sisk P."/>
            <person name="Sykes S."/>
            <person name="Wortman J."/>
            <person name="Nusbaum C."/>
            <person name="Birren B."/>
        </authorList>
    </citation>
    <scope>NUCLEOTIDE SEQUENCE [LARGE SCALE GENOMIC DNA]</scope>
    <source>
        <strain evidence="2 3">DSM 19448</strain>
    </source>
</reference>
<evidence type="ECO:0000313" key="3">
    <source>
        <dbReference type="Proteomes" id="UP000033047"/>
    </source>
</evidence>
<name>A0A0F5IRP9_9BACT</name>
<dbReference type="InterPro" id="IPR052548">
    <property type="entry name" value="Type_VII_TA_antitoxin"/>
</dbReference>
<evidence type="ECO:0000313" key="2">
    <source>
        <dbReference type="EMBL" id="KKB48010.1"/>
    </source>
</evidence>
<proteinExistence type="predicted"/>
<dbReference type="CDD" id="cd05403">
    <property type="entry name" value="NT_KNTase_like"/>
    <property type="match status" value="1"/>
</dbReference>
<sequence length="105" mass="12218">MKNTKELVLAKIKETLLQVAPGAKVILFGSRARNDARSDSDWDILILVDKNKLDPDDFDRISYPLYELGWKINEMISPKLYTINDWLKRSFTPFYKNVEKEGIVL</sequence>
<protein>
    <recommendedName>
        <fullName evidence="1">Polymerase nucleotidyl transferase domain-containing protein</fullName>
    </recommendedName>
</protein>
<dbReference type="AlphaFoldDB" id="A0A0F5IRP9"/>
<dbReference type="Gene3D" id="3.30.460.10">
    <property type="entry name" value="Beta Polymerase, domain 2"/>
    <property type="match status" value="1"/>
</dbReference>
<organism evidence="2 3">
    <name type="scientific">Parabacteroides goldsteinii DSM 19448 = WAL 12034</name>
    <dbReference type="NCBI Taxonomy" id="927665"/>
    <lineage>
        <taxon>Bacteria</taxon>
        <taxon>Pseudomonadati</taxon>
        <taxon>Bacteroidota</taxon>
        <taxon>Bacteroidia</taxon>
        <taxon>Bacteroidales</taxon>
        <taxon>Tannerellaceae</taxon>
        <taxon>Parabacteroides</taxon>
    </lineage>
</organism>
<feature type="domain" description="Polymerase nucleotidyl transferase" evidence="1">
    <location>
        <begin position="10"/>
        <end position="71"/>
    </location>
</feature>
<dbReference type="PANTHER" id="PTHR33933:SF1">
    <property type="entry name" value="PROTEIN ADENYLYLTRANSFERASE MNTA-RELATED"/>
    <property type="match status" value="1"/>
</dbReference>
<dbReference type="PANTHER" id="PTHR33933">
    <property type="entry name" value="NUCLEOTIDYLTRANSFERASE"/>
    <property type="match status" value="1"/>
</dbReference>
<dbReference type="InterPro" id="IPR043519">
    <property type="entry name" value="NT_sf"/>
</dbReference>
<dbReference type="SUPFAM" id="SSF81301">
    <property type="entry name" value="Nucleotidyltransferase"/>
    <property type="match status" value="1"/>
</dbReference>
<dbReference type="STRING" id="927665.HMPREF1535_04426"/>
<dbReference type="EMBL" id="AQHV01000024">
    <property type="protein sequence ID" value="KKB48010.1"/>
    <property type="molecule type" value="Genomic_DNA"/>
</dbReference>
<accession>A0A0F5IRP9</accession>
<dbReference type="HOGENOM" id="CLU_130257_3_3_10"/>
<dbReference type="Pfam" id="PF01909">
    <property type="entry name" value="NTP_transf_2"/>
    <property type="match status" value="1"/>
</dbReference>
<dbReference type="RefSeq" id="WP_007658361.1">
    <property type="nucleotide sequence ID" value="NZ_KQ033913.1"/>
</dbReference>
<dbReference type="InterPro" id="IPR002934">
    <property type="entry name" value="Polymerase_NTP_transf_dom"/>
</dbReference>